<comment type="caution">
    <text evidence="2">The sequence shown here is derived from an EMBL/GenBank/DDBJ whole genome shotgun (WGS) entry which is preliminary data.</text>
</comment>
<gene>
    <name evidence="2" type="ORF">ISO4_02125</name>
</gene>
<name>A0ABS0AHB7_9GAMM</name>
<evidence type="ECO:0008006" key="4">
    <source>
        <dbReference type="Google" id="ProtNLM"/>
    </source>
</evidence>
<evidence type="ECO:0000256" key="1">
    <source>
        <dbReference type="SAM" id="MobiDB-lite"/>
    </source>
</evidence>
<organism evidence="2 3">
    <name type="scientific">Alloalcanivorax venustensis ISO4</name>
    <dbReference type="NCBI Taxonomy" id="1177184"/>
    <lineage>
        <taxon>Bacteria</taxon>
        <taxon>Pseudomonadati</taxon>
        <taxon>Pseudomonadota</taxon>
        <taxon>Gammaproteobacteria</taxon>
        <taxon>Oceanospirillales</taxon>
        <taxon>Alcanivoracaceae</taxon>
        <taxon>Alloalcanivorax</taxon>
    </lineage>
</organism>
<sequence>MLALPVLTPAAPKQNEPAGEVMYRYTKPDGTLAVSATLNEQAIHAGYQVLDHNGRVLRREPPAPPEEQARRRQAMAAEQQAQRQAERDKELERLYAGPEDAVRARERQIEALELRISYATNTLAQLEEKRDQEVSLAARAERAGRPVPEGTRQAIEEYQRRMAHVRQEIAGYEKDKQAVREQYAPIIERLEELAGS</sequence>
<reference evidence="2 3" key="1">
    <citation type="submission" date="2012-09" db="EMBL/GenBank/DDBJ databases">
        <title>Genome Sequence of alkane-degrading Bacterium Alcanivorax venustensis ISO4.</title>
        <authorList>
            <person name="Lai Q."/>
            <person name="Shao Z."/>
        </authorList>
    </citation>
    <scope>NUCLEOTIDE SEQUENCE [LARGE SCALE GENOMIC DNA]</scope>
    <source>
        <strain evidence="2 3">ISO4</strain>
    </source>
</reference>
<evidence type="ECO:0000313" key="2">
    <source>
        <dbReference type="EMBL" id="MBF5053523.1"/>
    </source>
</evidence>
<evidence type="ECO:0000313" key="3">
    <source>
        <dbReference type="Proteomes" id="UP000644441"/>
    </source>
</evidence>
<dbReference type="Proteomes" id="UP000644441">
    <property type="component" value="Unassembled WGS sequence"/>
</dbReference>
<proteinExistence type="predicted"/>
<protein>
    <recommendedName>
        <fullName evidence="4">DUF4124 domain-containing protein</fullName>
    </recommendedName>
</protein>
<keyword evidence="3" id="KW-1185">Reference proteome</keyword>
<accession>A0ABS0AHB7</accession>
<dbReference type="EMBL" id="ARXR01000017">
    <property type="protein sequence ID" value="MBF5053523.1"/>
    <property type="molecule type" value="Genomic_DNA"/>
</dbReference>
<feature type="compositionally biased region" description="Low complexity" evidence="1">
    <location>
        <begin position="74"/>
        <end position="83"/>
    </location>
</feature>
<feature type="region of interest" description="Disordered" evidence="1">
    <location>
        <begin position="57"/>
        <end position="89"/>
    </location>
</feature>